<dbReference type="InterPro" id="IPR009003">
    <property type="entry name" value="Peptidase_S1_PA"/>
</dbReference>
<dbReference type="EMBL" id="CP001841">
    <property type="protein sequence ID" value="AEF80732.1"/>
    <property type="molecule type" value="Genomic_DNA"/>
</dbReference>
<dbReference type="RefSeq" id="WP_015710689.1">
    <property type="nucleotide sequence ID" value="NC_015577.1"/>
</dbReference>
<gene>
    <name evidence="5" type="ordered locus">TREAZ_1311</name>
</gene>
<dbReference type="PANTHER" id="PTHR43343">
    <property type="entry name" value="PEPTIDASE S12"/>
    <property type="match status" value="1"/>
</dbReference>
<dbReference type="GO" id="GO:0006508">
    <property type="term" value="P:proteolysis"/>
    <property type="evidence" value="ECO:0007669"/>
    <property type="project" value="UniProtKB-KW"/>
</dbReference>
<dbReference type="KEGG" id="taz:TREAZ_1311"/>
<dbReference type="Proteomes" id="UP000009222">
    <property type="component" value="Chromosome"/>
</dbReference>
<dbReference type="InterPro" id="IPR043504">
    <property type="entry name" value="Peptidase_S1_PA_chymotrypsin"/>
</dbReference>
<dbReference type="eggNOG" id="COG0265">
    <property type="taxonomic scope" value="Bacteria"/>
</dbReference>
<feature type="chain" id="PRO_5003335170" evidence="4">
    <location>
        <begin position="24"/>
        <end position="565"/>
    </location>
</feature>
<keyword evidence="4" id="KW-0732">Signal</keyword>
<dbReference type="InterPro" id="IPR001940">
    <property type="entry name" value="Peptidase_S1C"/>
</dbReference>
<dbReference type="STRING" id="545695.TREAZ_1311"/>
<reference evidence="6" key="1">
    <citation type="submission" date="2009-12" db="EMBL/GenBank/DDBJ databases">
        <title>Complete sequence of Treponema azotonutricium strain ZAS-9.</title>
        <authorList>
            <person name="Tetu S.G."/>
            <person name="Matson E."/>
            <person name="Ren Q."/>
            <person name="Seshadri R."/>
            <person name="Elbourne L."/>
            <person name="Hassan K.A."/>
            <person name="Durkin A."/>
            <person name="Radune D."/>
            <person name="Mohamoud Y."/>
            <person name="Shay R."/>
            <person name="Jin S."/>
            <person name="Zhang X."/>
            <person name="Lucey K."/>
            <person name="Ballor N.R."/>
            <person name="Ottesen E."/>
            <person name="Rosenthal R."/>
            <person name="Allen A."/>
            <person name="Leadbetter J.R."/>
            <person name="Paulsen I.T."/>
        </authorList>
    </citation>
    <scope>NUCLEOTIDE SEQUENCE [LARGE SCALE GENOMIC DNA]</scope>
    <source>
        <strain evidence="6">ATCC BAA-888 / DSM 13862 / ZAS-9</strain>
    </source>
</reference>
<dbReference type="HOGENOM" id="CLU_466864_0_0_12"/>
<reference evidence="5 6" key="2">
    <citation type="journal article" date="2011" name="ISME J.">
        <title>RNA-seq reveals cooperative metabolic interactions between two termite-gut spirochete species in co-culture.</title>
        <authorList>
            <person name="Rosenthal A.Z."/>
            <person name="Matson E.G."/>
            <person name="Eldar A."/>
            <person name="Leadbetter J.R."/>
        </authorList>
    </citation>
    <scope>NUCLEOTIDE SEQUENCE [LARGE SCALE GENOMIC DNA]</scope>
    <source>
        <strain evidence="6">ATCC BAA-888 / DSM 13862 / ZAS-9</strain>
    </source>
</reference>
<evidence type="ECO:0000313" key="5">
    <source>
        <dbReference type="EMBL" id="AEF80732.1"/>
    </source>
</evidence>
<organism evidence="5 6">
    <name type="scientific">Leadbettera azotonutricia (strain ATCC BAA-888 / DSM 13862 / ZAS-9)</name>
    <name type="common">Treponema azotonutricium</name>
    <dbReference type="NCBI Taxonomy" id="545695"/>
    <lineage>
        <taxon>Bacteria</taxon>
        <taxon>Pseudomonadati</taxon>
        <taxon>Spirochaetota</taxon>
        <taxon>Spirochaetia</taxon>
        <taxon>Spirochaetales</taxon>
        <taxon>Breznakiellaceae</taxon>
        <taxon>Leadbettera</taxon>
    </lineage>
</organism>
<protein>
    <submittedName>
        <fullName evidence="5">Trypsin domain protein</fullName>
    </submittedName>
</protein>
<dbReference type="PRINTS" id="PR00834">
    <property type="entry name" value="PROTEASES2C"/>
</dbReference>
<dbReference type="Gene3D" id="2.40.10.10">
    <property type="entry name" value="Trypsin-like serine proteases"/>
    <property type="match status" value="2"/>
</dbReference>
<accession>F5YFZ6</accession>
<keyword evidence="6" id="KW-1185">Reference proteome</keyword>
<sequence length="565" mass="61571">MYRKFILSLLLAFGSVSFGFAQAGALRDYVGLISIHYHKDVVDYMGKWKSEFEKKGYTKAAKSVDEYLKGLSGSGFAYVDADGACYIITNNHVIRQSDSLSISFEKQDGAKISYDNLKVLMADEENDIALLMFDAGAKPFSQGLAFNEKILDEGEDVFAAGFPGLGNTAIWQFSRGTISNVRVRLPTGNDDETIGPFIQHTAQIDPGNSGGPLLVTLAGVPTGYAVAGINTRSAYGRQAANYSIPLDTVKTFLQAALSKEPANDREAIEKRVAGFIKGLKANHAVYGHIAEYLTAACSAQNAEYSMDEMWDKAPPSVKEAIINEFVYNPVDGMSAGVAWLIENSMRTKSGSMNVSLDSIESNYKGGYTVSFNVNDKTVKSEWVKEYGIWRMDSFGEVVSGDKTLIDAKQKKQEQDKRLRTDYSLLIYVGYTKLFDTGSAFTASLKGGGSYVLYGVNINYAPAPHYFQLEGTLGFYIPIRLGAVALLPFADGGFGFAKMDTPATTDSWGYQVDSAFEVHFDFSVKGGLMFTTAAVPGLFVQADFGHNWFFGAGGENFFSVGIGYGF</sequence>
<evidence type="ECO:0000313" key="6">
    <source>
        <dbReference type="Proteomes" id="UP000009222"/>
    </source>
</evidence>
<feature type="signal peptide" evidence="4">
    <location>
        <begin position="1"/>
        <end position="23"/>
    </location>
</feature>
<evidence type="ECO:0000256" key="2">
    <source>
        <dbReference type="ARBA" id="ARBA00022670"/>
    </source>
</evidence>
<dbReference type="InParanoid" id="F5YFZ6"/>
<dbReference type="GO" id="GO:0004252">
    <property type="term" value="F:serine-type endopeptidase activity"/>
    <property type="evidence" value="ECO:0007669"/>
    <property type="project" value="InterPro"/>
</dbReference>
<proteinExistence type="inferred from homology"/>
<dbReference type="InterPro" id="IPR051201">
    <property type="entry name" value="Chloro_Bact_Ser_Proteases"/>
</dbReference>
<dbReference type="PANTHER" id="PTHR43343:SF3">
    <property type="entry name" value="PROTEASE DO-LIKE 8, CHLOROPLASTIC"/>
    <property type="match status" value="1"/>
</dbReference>
<dbReference type="AlphaFoldDB" id="F5YFZ6"/>
<evidence type="ECO:0000256" key="3">
    <source>
        <dbReference type="ARBA" id="ARBA00022801"/>
    </source>
</evidence>
<keyword evidence="3" id="KW-0378">Hydrolase</keyword>
<evidence type="ECO:0000256" key="1">
    <source>
        <dbReference type="ARBA" id="ARBA00010541"/>
    </source>
</evidence>
<dbReference type="Pfam" id="PF13365">
    <property type="entry name" value="Trypsin_2"/>
    <property type="match status" value="1"/>
</dbReference>
<dbReference type="SUPFAM" id="SSF50494">
    <property type="entry name" value="Trypsin-like serine proteases"/>
    <property type="match status" value="1"/>
</dbReference>
<evidence type="ECO:0000256" key="4">
    <source>
        <dbReference type="SAM" id="SignalP"/>
    </source>
</evidence>
<comment type="similarity">
    <text evidence="1">Belongs to the peptidase S1C family.</text>
</comment>
<keyword evidence="2" id="KW-0645">Protease</keyword>
<dbReference type="OrthoDB" id="356526at2"/>
<name>F5YFZ6_LEAAZ</name>